<dbReference type="EMBL" id="CAJMWQ010000440">
    <property type="protein sequence ID" value="CAE6359041.1"/>
    <property type="molecule type" value="Genomic_DNA"/>
</dbReference>
<feature type="region of interest" description="Disordered" evidence="16">
    <location>
        <begin position="453"/>
        <end position="494"/>
    </location>
</feature>
<dbReference type="InterPro" id="IPR011993">
    <property type="entry name" value="PH-like_dom_sf"/>
</dbReference>
<evidence type="ECO:0000256" key="16">
    <source>
        <dbReference type="SAM" id="MobiDB-lite"/>
    </source>
</evidence>
<feature type="region of interest" description="Disordered" evidence="16">
    <location>
        <begin position="257"/>
        <end position="343"/>
    </location>
</feature>
<evidence type="ECO:0000256" key="12">
    <source>
        <dbReference type="ARBA" id="ARBA00023098"/>
    </source>
</evidence>
<evidence type="ECO:0000256" key="1">
    <source>
        <dbReference type="ARBA" id="ARBA00004477"/>
    </source>
</evidence>
<comment type="pathway">
    <text evidence="3">Lipid metabolism.</text>
</comment>
<name>A0A8H2ZYX7_9AGAM</name>
<dbReference type="EC" id="2.3.1.20" evidence="5"/>
<protein>
    <recommendedName>
        <fullName evidence="5">diacylglycerol O-acyltransferase</fullName>
        <ecNumber evidence="5">2.3.1.20</ecNumber>
    </recommendedName>
</protein>
<keyword evidence="8" id="KW-0812">Transmembrane</keyword>
<dbReference type="Gene3D" id="2.30.29.30">
    <property type="entry name" value="Pleckstrin-homology domain (PH domain)/Phosphotyrosine-binding domain (PTB)"/>
    <property type="match status" value="1"/>
</dbReference>
<dbReference type="GO" id="GO:0005789">
    <property type="term" value="C:endoplasmic reticulum membrane"/>
    <property type="evidence" value="ECO:0007669"/>
    <property type="project" value="UniProtKB-SubCell"/>
</dbReference>
<keyword evidence="10" id="KW-0256">Endoplasmic reticulum</keyword>
<comment type="subcellular location">
    <subcellularLocation>
        <location evidence="1">Endoplasmic reticulum membrane</location>
        <topology evidence="1">Multi-pass membrane protein</topology>
    </subcellularLocation>
</comment>
<evidence type="ECO:0000256" key="13">
    <source>
        <dbReference type="ARBA" id="ARBA00023136"/>
    </source>
</evidence>
<evidence type="ECO:0000256" key="8">
    <source>
        <dbReference type="ARBA" id="ARBA00022692"/>
    </source>
</evidence>
<keyword evidence="6" id="KW-0444">Lipid biosynthesis</keyword>
<comment type="catalytic activity">
    <reaction evidence="15">
        <text>an acyl-CoA + a 1,2-diacyl-sn-glycerol = a triacyl-sn-glycerol + CoA</text>
        <dbReference type="Rhea" id="RHEA:10868"/>
        <dbReference type="ChEBI" id="CHEBI:17815"/>
        <dbReference type="ChEBI" id="CHEBI:57287"/>
        <dbReference type="ChEBI" id="CHEBI:58342"/>
        <dbReference type="ChEBI" id="CHEBI:64615"/>
        <dbReference type="EC" id="2.3.1.20"/>
    </reaction>
</comment>
<keyword evidence="9" id="KW-0319">Glycerol metabolism</keyword>
<evidence type="ECO:0000256" key="2">
    <source>
        <dbReference type="ARBA" id="ARBA00004771"/>
    </source>
</evidence>
<evidence type="ECO:0000256" key="7">
    <source>
        <dbReference type="ARBA" id="ARBA00022679"/>
    </source>
</evidence>
<evidence type="ECO:0000256" key="14">
    <source>
        <dbReference type="ARBA" id="ARBA00023315"/>
    </source>
</evidence>
<keyword evidence="7" id="KW-0808">Transferase</keyword>
<feature type="region of interest" description="Disordered" evidence="16">
    <location>
        <begin position="410"/>
        <end position="433"/>
    </location>
</feature>
<proteinExistence type="inferred from homology"/>
<dbReference type="Pfam" id="PF00638">
    <property type="entry name" value="Ran_BP1"/>
    <property type="match status" value="1"/>
</dbReference>
<comment type="caution">
    <text evidence="18">The sequence shown here is derived from an EMBL/GenBank/DDBJ whole genome shotgun (WGS) entry which is preliminary data.</text>
</comment>
<dbReference type="PROSITE" id="PS50196">
    <property type="entry name" value="RANBD1"/>
    <property type="match status" value="1"/>
</dbReference>
<dbReference type="InterPro" id="IPR007130">
    <property type="entry name" value="DAGAT"/>
</dbReference>
<evidence type="ECO:0000256" key="4">
    <source>
        <dbReference type="ARBA" id="ARBA00005420"/>
    </source>
</evidence>
<dbReference type="Pfam" id="PF03982">
    <property type="entry name" value="DAGAT"/>
    <property type="match status" value="1"/>
</dbReference>
<keyword evidence="11" id="KW-1133">Transmembrane helix</keyword>
<evidence type="ECO:0000256" key="15">
    <source>
        <dbReference type="ARBA" id="ARBA00048109"/>
    </source>
</evidence>
<comment type="similarity">
    <text evidence="4">Belongs to the diacylglycerol acyltransferase family.</text>
</comment>
<accession>A0A8H2ZYX7</accession>
<evidence type="ECO:0000313" key="18">
    <source>
        <dbReference type="EMBL" id="CAE6359041.1"/>
    </source>
</evidence>
<evidence type="ECO:0000259" key="17">
    <source>
        <dbReference type="PROSITE" id="PS50196"/>
    </source>
</evidence>
<dbReference type="GO" id="GO:0004144">
    <property type="term" value="F:diacylglycerol O-acyltransferase activity"/>
    <property type="evidence" value="ECO:0007669"/>
    <property type="project" value="UniProtKB-EC"/>
</dbReference>
<reference evidence="18" key="1">
    <citation type="submission" date="2021-01" db="EMBL/GenBank/DDBJ databases">
        <authorList>
            <person name="Kaushik A."/>
        </authorList>
    </citation>
    <scope>NUCLEOTIDE SEQUENCE</scope>
    <source>
        <strain evidence="18">AG1-1B</strain>
    </source>
</reference>
<dbReference type="PANTHER" id="PTHR12317">
    <property type="entry name" value="DIACYLGLYCEROL O-ACYLTRANSFERASE"/>
    <property type="match status" value="1"/>
</dbReference>
<dbReference type="Proteomes" id="UP000663826">
    <property type="component" value="Unassembled WGS sequence"/>
</dbReference>
<keyword evidence="13" id="KW-0472">Membrane</keyword>
<dbReference type="CDD" id="cd07987">
    <property type="entry name" value="LPLAT_MGAT-like"/>
    <property type="match status" value="1"/>
</dbReference>
<dbReference type="AlphaFoldDB" id="A0A8H2ZYX7"/>
<dbReference type="SUPFAM" id="SSF50729">
    <property type="entry name" value="PH domain-like"/>
    <property type="match status" value="1"/>
</dbReference>
<feature type="compositionally biased region" description="Low complexity" evidence="16">
    <location>
        <begin position="412"/>
        <end position="421"/>
    </location>
</feature>
<organism evidence="18 19">
    <name type="scientific">Rhizoctonia solani</name>
    <dbReference type="NCBI Taxonomy" id="456999"/>
    <lineage>
        <taxon>Eukaryota</taxon>
        <taxon>Fungi</taxon>
        <taxon>Dikarya</taxon>
        <taxon>Basidiomycota</taxon>
        <taxon>Agaricomycotina</taxon>
        <taxon>Agaricomycetes</taxon>
        <taxon>Cantharellales</taxon>
        <taxon>Ceratobasidiaceae</taxon>
        <taxon>Rhizoctonia</taxon>
    </lineage>
</organism>
<keyword evidence="14" id="KW-0012">Acyltransferase</keyword>
<feature type="region of interest" description="Disordered" evidence="16">
    <location>
        <begin position="202"/>
        <end position="243"/>
    </location>
</feature>
<feature type="domain" description="RanBD1" evidence="17">
    <location>
        <begin position="543"/>
        <end position="623"/>
    </location>
</feature>
<evidence type="ECO:0000256" key="5">
    <source>
        <dbReference type="ARBA" id="ARBA00013244"/>
    </source>
</evidence>
<evidence type="ECO:0000256" key="3">
    <source>
        <dbReference type="ARBA" id="ARBA00005189"/>
    </source>
</evidence>
<gene>
    <name evidence="18" type="ORF">RDB_LOCUS10464</name>
</gene>
<comment type="pathway">
    <text evidence="2">Glycerolipid metabolism; triacylglycerol biosynthesis.</text>
</comment>
<evidence type="ECO:0000256" key="9">
    <source>
        <dbReference type="ARBA" id="ARBA00022798"/>
    </source>
</evidence>
<evidence type="ECO:0000256" key="10">
    <source>
        <dbReference type="ARBA" id="ARBA00022824"/>
    </source>
</evidence>
<evidence type="ECO:0000256" key="6">
    <source>
        <dbReference type="ARBA" id="ARBA00022516"/>
    </source>
</evidence>
<dbReference type="InterPro" id="IPR000156">
    <property type="entry name" value="Ran_bind_dom"/>
</dbReference>
<evidence type="ECO:0000313" key="19">
    <source>
        <dbReference type="Proteomes" id="UP000663826"/>
    </source>
</evidence>
<sequence>MHFPGINPHLLTLTSNFHVPIYRDILLHLGICSVSKRSCANILKRGAGEAICIVIGGAAESLSAHPGTADLTLKRRLGFVKIAMQHGADLVPVFSFGENDIYEQLSNEKGTTVYKLQTKFQSVFGFTLPLFHGRGLLNYNFGLMPYRRPIVSIVGRPIHVTKIVDPSKAQVESTQKLYIEELMRSNINNPINERQMNAITTEAKQPQERDSPPQTTATETLDLGKESNELNSSNENSDSPANTTMVDKVTEKIRGQSMVDATPPTAEVGQARTNIQRSHSGSEGESSDKETSRKRKLSSQSSVATETAVRQHLKRPKESDVPEREEDSEDAATSISVPKSPKSRQAFGFGAFASSKSPFASAQSVCVDSHSYNNHSAYSLSKSTSATPALIPESQTRVALQTSEFVAKNETNESVVPGSPNVNPPSSAPERRTNSGFAAFASVSPFQNVGSMVQPAGGVNPTSPARESLAGPVRRSKSPVGKHQAFGQYSTGVSRFGAHSTRKITQDDGGQPTGDVTEKSVLVHPEFADILQAKGEPNEEPDENVTKLEIQQIQYNTGEEEDFTVFQTRAKLYTQDEQFAYKERGTGLLKINVRRSDGEGARIVMRAEGVLRLLLNMALYPGLICELGPDPKFVKVAEITPNERKFHAIKPGRPKVGSTKLAQELFDQLTENTPTTSTAASA</sequence>
<dbReference type="SMART" id="SM00160">
    <property type="entry name" value="RanBD"/>
    <property type="match status" value="1"/>
</dbReference>
<dbReference type="GO" id="GO:0019432">
    <property type="term" value="P:triglyceride biosynthetic process"/>
    <property type="evidence" value="ECO:0007669"/>
    <property type="project" value="TreeGrafter"/>
</dbReference>
<keyword evidence="12" id="KW-0443">Lipid metabolism</keyword>
<dbReference type="PANTHER" id="PTHR12317:SF0">
    <property type="entry name" value="ACYLTRANSFERASE"/>
    <property type="match status" value="1"/>
</dbReference>
<evidence type="ECO:0000256" key="11">
    <source>
        <dbReference type="ARBA" id="ARBA00022989"/>
    </source>
</evidence>
<feature type="compositionally biased region" description="Basic and acidic residues" evidence="16">
    <location>
        <begin position="280"/>
        <end position="291"/>
    </location>
</feature>
<dbReference type="GO" id="GO:0006071">
    <property type="term" value="P:glycerol metabolic process"/>
    <property type="evidence" value="ECO:0007669"/>
    <property type="project" value="UniProtKB-KW"/>
</dbReference>